<proteinExistence type="predicted"/>
<dbReference type="WBParaSite" id="ACRNAN_scaffold29315.g9582.t1">
    <property type="protein sequence ID" value="ACRNAN_scaffold29315.g9582.t1"/>
    <property type="gene ID" value="ACRNAN_scaffold29315.g9582"/>
</dbReference>
<dbReference type="Proteomes" id="UP000887540">
    <property type="component" value="Unplaced"/>
</dbReference>
<name>A0A914DM15_9BILA</name>
<organism evidence="1 2">
    <name type="scientific">Acrobeloides nanus</name>
    <dbReference type="NCBI Taxonomy" id="290746"/>
    <lineage>
        <taxon>Eukaryota</taxon>
        <taxon>Metazoa</taxon>
        <taxon>Ecdysozoa</taxon>
        <taxon>Nematoda</taxon>
        <taxon>Chromadorea</taxon>
        <taxon>Rhabditida</taxon>
        <taxon>Tylenchina</taxon>
        <taxon>Cephalobomorpha</taxon>
        <taxon>Cephaloboidea</taxon>
        <taxon>Cephalobidae</taxon>
        <taxon>Acrobeloides</taxon>
    </lineage>
</organism>
<evidence type="ECO:0000313" key="1">
    <source>
        <dbReference type="Proteomes" id="UP000887540"/>
    </source>
</evidence>
<dbReference type="AlphaFoldDB" id="A0A914DM15"/>
<reference evidence="2" key="1">
    <citation type="submission" date="2022-11" db="UniProtKB">
        <authorList>
            <consortium name="WormBaseParasite"/>
        </authorList>
    </citation>
    <scope>IDENTIFICATION</scope>
</reference>
<keyword evidence="1" id="KW-1185">Reference proteome</keyword>
<accession>A0A914DM15</accession>
<evidence type="ECO:0000313" key="2">
    <source>
        <dbReference type="WBParaSite" id="ACRNAN_scaffold29315.g9582.t1"/>
    </source>
</evidence>
<sequence length="101" mass="12141">MYVETSQNPADITSRGTTWNELICSKLWWHGPEELDQDPENWQKNQPDLKKLSDDDEEMFTLASKTEELIVEVPKLFEMSKLRFFNLSWKFLFKKLFFTLF</sequence>
<protein>
    <submittedName>
        <fullName evidence="2">Uncharacterized protein</fullName>
    </submittedName>
</protein>